<evidence type="ECO:0000313" key="2">
    <source>
        <dbReference type="Proteomes" id="UP000292702"/>
    </source>
</evidence>
<evidence type="ECO:0000313" key="1">
    <source>
        <dbReference type="EMBL" id="TCD61132.1"/>
    </source>
</evidence>
<proteinExistence type="predicted"/>
<dbReference type="EMBL" id="RWJN01000501">
    <property type="protein sequence ID" value="TCD61132.1"/>
    <property type="molecule type" value="Genomic_DNA"/>
</dbReference>
<dbReference type="Proteomes" id="UP000292702">
    <property type="component" value="Unassembled WGS sequence"/>
</dbReference>
<dbReference type="AlphaFoldDB" id="A0A4R0R278"/>
<accession>A0A4R0R278</accession>
<dbReference type="OrthoDB" id="2245455at2759"/>
<comment type="caution">
    <text evidence="1">The sequence shown here is derived from an EMBL/GenBank/DDBJ whole genome shotgun (WGS) entry which is preliminary data.</text>
</comment>
<protein>
    <submittedName>
        <fullName evidence="1">Uncharacterized protein</fullName>
    </submittedName>
</protein>
<gene>
    <name evidence="1" type="ORF">EIP91_008997</name>
</gene>
<dbReference type="STRING" id="92696.A0A4R0R278"/>
<name>A0A4R0R278_9APHY</name>
<keyword evidence="2" id="KW-1185">Reference proteome</keyword>
<organism evidence="1 2">
    <name type="scientific">Steccherinum ochraceum</name>
    <dbReference type="NCBI Taxonomy" id="92696"/>
    <lineage>
        <taxon>Eukaryota</taxon>
        <taxon>Fungi</taxon>
        <taxon>Dikarya</taxon>
        <taxon>Basidiomycota</taxon>
        <taxon>Agaricomycotina</taxon>
        <taxon>Agaricomycetes</taxon>
        <taxon>Polyporales</taxon>
        <taxon>Steccherinaceae</taxon>
        <taxon>Steccherinum</taxon>
    </lineage>
</organism>
<sequence>MATSSPPSQPLPATERFQQLSSQSLLTRSLELARQAVHLDAADDDPHSTILFYGQSTALLKEVVDRDLRNANLTEHEAEFRVTRALKLISAW</sequence>
<reference evidence="1 2" key="1">
    <citation type="submission" date="2018-11" db="EMBL/GenBank/DDBJ databases">
        <title>Genome assembly of Steccherinum ochraceum LE-BIN_3174, the white-rot fungus of the Steccherinaceae family (The Residual Polyporoid clade, Polyporales, Basidiomycota).</title>
        <authorList>
            <person name="Fedorova T.V."/>
            <person name="Glazunova O.A."/>
            <person name="Landesman E.O."/>
            <person name="Moiseenko K.V."/>
            <person name="Psurtseva N.V."/>
            <person name="Savinova O.S."/>
            <person name="Shakhova N.V."/>
            <person name="Tyazhelova T.V."/>
            <person name="Vasina D.V."/>
        </authorList>
    </citation>
    <scope>NUCLEOTIDE SEQUENCE [LARGE SCALE GENOMIC DNA]</scope>
    <source>
        <strain evidence="1 2">LE-BIN_3174</strain>
    </source>
</reference>